<feature type="region of interest" description="Disordered" evidence="1">
    <location>
        <begin position="224"/>
        <end position="248"/>
    </location>
</feature>
<evidence type="ECO:0000313" key="2">
    <source>
        <dbReference type="EMBL" id="KAF5571723.1"/>
    </source>
</evidence>
<dbReference type="EMBL" id="JAAOAQ010000007">
    <property type="protein sequence ID" value="KAF5571723.1"/>
    <property type="molecule type" value="Genomic_DNA"/>
</dbReference>
<accession>A0A8H5KE87</accession>
<gene>
    <name evidence="2" type="ORF">FPHYL_206</name>
</gene>
<sequence length="248" mass="29830">MAYRQDDHERTPLASDSQANNDAAYEDYMRRYRARNPNSNWEPKTRRMVGPMYNPTPWISPTSPEYPLTPFREWDFFDPFVVSDGHRVVPRLPLPNESPRVEPQIRRNPNEIPQWEYVPGERHRQVEPGTRSGANQQHYSRRENEQRRENERRFLKDVQSEVGRDNGYPQVSRSYQVDRREPRDIRMDPNTNTRAPIPDMWTATPEAREWMGRVQREVNIRGSHTRFPGDNFSERRFYPRQSRRYLDQ</sequence>
<dbReference type="Proteomes" id="UP000582016">
    <property type="component" value="Unassembled WGS sequence"/>
</dbReference>
<protein>
    <submittedName>
        <fullName evidence="2">Uncharacterized protein</fullName>
    </submittedName>
</protein>
<comment type="caution">
    <text evidence="2">The sequence shown here is derived from an EMBL/GenBank/DDBJ whole genome shotgun (WGS) entry which is preliminary data.</text>
</comment>
<evidence type="ECO:0000313" key="3">
    <source>
        <dbReference type="Proteomes" id="UP000582016"/>
    </source>
</evidence>
<dbReference type="OrthoDB" id="5071326at2759"/>
<evidence type="ECO:0000256" key="1">
    <source>
        <dbReference type="SAM" id="MobiDB-lite"/>
    </source>
</evidence>
<name>A0A8H5KE87_9HYPO</name>
<feature type="region of interest" description="Disordered" evidence="1">
    <location>
        <begin position="97"/>
        <end position="150"/>
    </location>
</feature>
<proteinExistence type="predicted"/>
<organism evidence="2 3">
    <name type="scientific">Fusarium phyllophilum</name>
    <dbReference type="NCBI Taxonomy" id="47803"/>
    <lineage>
        <taxon>Eukaryota</taxon>
        <taxon>Fungi</taxon>
        <taxon>Dikarya</taxon>
        <taxon>Ascomycota</taxon>
        <taxon>Pezizomycotina</taxon>
        <taxon>Sordariomycetes</taxon>
        <taxon>Hypocreomycetidae</taxon>
        <taxon>Hypocreales</taxon>
        <taxon>Nectriaceae</taxon>
        <taxon>Fusarium</taxon>
        <taxon>Fusarium fujikuroi species complex</taxon>
    </lineage>
</organism>
<feature type="compositionally biased region" description="Basic and acidic residues" evidence="1">
    <location>
        <begin position="140"/>
        <end position="150"/>
    </location>
</feature>
<dbReference type="AlphaFoldDB" id="A0A8H5KE87"/>
<feature type="compositionally biased region" description="Basic and acidic residues" evidence="1">
    <location>
        <begin position="99"/>
        <end position="109"/>
    </location>
</feature>
<keyword evidence="3" id="KW-1185">Reference proteome</keyword>
<reference evidence="2 3" key="1">
    <citation type="submission" date="2020-05" db="EMBL/GenBank/DDBJ databases">
        <title>Identification and distribution of gene clusters putatively required for synthesis of sphingolipid metabolism inhibitors in phylogenetically diverse species of the filamentous fungus Fusarium.</title>
        <authorList>
            <person name="Kim H.-S."/>
            <person name="Busman M."/>
            <person name="Brown D.W."/>
            <person name="Divon H."/>
            <person name="Uhlig S."/>
            <person name="Proctor R.H."/>
        </authorList>
    </citation>
    <scope>NUCLEOTIDE SEQUENCE [LARGE SCALE GENOMIC DNA]</scope>
    <source>
        <strain evidence="2 3">NRRL 13617</strain>
    </source>
</reference>
<feature type="region of interest" description="Disordered" evidence="1">
    <location>
        <begin position="1"/>
        <end position="22"/>
    </location>
</feature>
<feature type="compositionally biased region" description="Basic and acidic residues" evidence="1">
    <location>
        <begin position="1"/>
        <end position="11"/>
    </location>
</feature>